<keyword evidence="7 10" id="KW-0283">Flagellar rotation</keyword>
<organism evidence="12">
    <name type="scientific">Desulfovibrio sp. U5L</name>
    <dbReference type="NCBI Taxonomy" id="596152"/>
    <lineage>
        <taxon>Bacteria</taxon>
        <taxon>Pseudomonadati</taxon>
        <taxon>Thermodesulfobacteriota</taxon>
        <taxon>Desulfovibrionia</taxon>
        <taxon>Desulfovibrionales</taxon>
        <taxon>Desulfovibrionaceae</taxon>
        <taxon>Desulfovibrio</taxon>
    </lineage>
</organism>
<sequence length="129" mass="13975">MRHATLPRLLAALLVCLLWPQAGHTQADAVVRGGTAVYPGLDVNIADGGRLARLHIAFEAQCVDAPSAQMAASPQTREAILLFLRDKTATELATVPGKRQFKQDLMAVMNKAMGGPRVVRLYFLQLVVL</sequence>
<dbReference type="GO" id="GO:0005886">
    <property type="term" value="C:plasma membrane"/>
    <property type="evidence" value="ECO:0007669"/>
    <property type="project" value="UniProtKB-SubCell"/>
</dbReference>
<keyword evidence="8" id="KW-1133">Transmembrane helix</keyword>
<evidence type="ECO:0000256" key="5">
    <source>
        <dbReference type="ARBA" id="ARBA00022500"/>
    </source>
</evidence>
<evidence type="ECO:0000256" key="3">
    <source>
        <dbReference type="ARBA" id="ARBA00008281"/>
    </source>
</evidence>
<keyword evidence="12" id="KW-0969">Cilium</keyword>
<proteinExistence type="inferred from homology"/>
<dbReference type="OrthoDB" id="5458619at2"/>
<evidence type="ECO:0000256" key="6">
    <source>
        <dbReference type="ARBA" id="ARBA00022692"/>
    </source>
</evidence>
<evidence type="ECO:0000256" key="1">
    <source>
        <dbReference type="ARBA" id="ARBA00002254"/>
    </source>
</evidence>
<evidence type="ECO:0000256" key="2">
    <source>
        <dbReference type="ARBA" id="ARBA00004162"/>
    </source>
</evidence>
<keyword evidence="5 10" id="KW-0145">Chemotaxis</keyword>
<comment type="similarity">
    <text evidence="3 10">Belongs to the FliL family.</text>
</comment>
<gene>
    <name evidence="12" type="ORF">DesU5LDRAFT_1267</name>
</gene>
<dbReference type="eggNOG" id="COG1580">
    <property type="taxonomic scope" value="Bacteria"/>
</dbReference>
<evidence type="ECO:0000256" key="8">
    <source>
        <dbReference type="ARBA" id="ARBA00022989"/>
    </source>
</evidence>
<dbReference type="InterPro" id="IPR005503">
    <property type="entry name" value="FliL"/>
</dbReference>
<keyword evidence="6" id="KW-0812">Transmembrane</keyword>
<keyword evidence="9 10" id="KW-0472">Membrane</keyword>
<dbReference type="AlphaFoldDB" id="I2PZK7"/>
<dbReference type="EMBL" id="JH600068">
    <property type="protein sequence ID" value="EIG52963.1"/>
    <property type="molecule type" value="Genomic_DNA"/>
</dbReference>
<evidence type="ECO:0000256" key="11">
    <source>
        <dbReference type="SAM" id="SignalP"/>
    </source>
</evidence>
<accession>I2PZK7</accession>
<keyword evidence="12" id="KW-0282">Flagellum</keyword>
<comment type="subcellular location">
    <subcellularLocation>
        <location evidence="2">Cell membrane</location>
        <topology evidence="2">Single-pass membrane protein</topology>
    </subcellularLocation>
</comment>
<evidence type="ECO:0000256" key="4">
    <source>
        <dbReference type="ARBA" id="ARBA00022475"/>
    </source>
</evidence>
<dbReference type="STRING" id="596152.DesU5LDRAFT_1267"/>
<evidence type="ECO:0000256" key="7">
    <source>
        <dbReference type="ARBA" id="ARBA00022779"/>
    </source>
</evidence>
<feature type="chain" id="PRO_5003663425" description="Flagellar protein FliL" evidence="11">
    <location>
        <begin position="28"/>
        <end position="129"/>
    </location>
</feature>
<comment type="function">
    <text evidence="1 10">Controls the rotational direction of flagella during chemotaxis.</text>
</comment>
<dbReference type="GO" id="GO:0009425">
    <property type="term" value="C:bacterial-type flagellum basal body"/>
    <property type="evidence" value="ECO:0007669"/>
    <property type="project" value="InterPro"/>
</dbReference>
<dbReference type="GO" id="GO:0071973">
    <property type="term" value="P:bacterial-type flagellum-dependent cell motility"/>
    <property type="evidence" value="ECO:0007669"/>
    <property type="project" value="InterPro"/>
</dbReference>
<keyword evidence="4 10" id="KW-1003">Cell membrane</keyword>
<keyword evidence="12" id="KW-0966">Cell projection</keyword>
<protein>
    <recommendedName>
        <fullName evidence="10">Flagellar protein FliL</fullName>
    </recommendedName>
</protein>
<evidence type="ECO:0000256" key="10">
    <source>
        <dbReference type="RuleBase" id="RU364125"/>
    </source>
</evidence>
<evidence type="ECO:0000313" key="12">
    <source>
        <dbReference type="EMBL" id="EIG52963.1"/>
    </source>
</evidence>
<dbReference type="HOGENOM" id="CLU_1945312_0_0_7"/>
<feature type="signal peptide" evidence="11">
    <location>
        <begin position="1"/>
        <end position="27"/>
    </location>
</feature>
<dbReference type="Pfam" id="PF03748">
    <property type="entry name" value="FliL"/>
    <property type="match status" value="1"/>
</dbReference>
<reference evidence="12" key="1">
    <citation type="submission" date="2011-11" db="EMBL/GenBank/DDBJ databases">
        <title>Improved High-Quality Draft sequence of Desulfovibrio sp. U5L.</title>
        <authorList>
            <consortium name="US DOE Joint Genome Institute"/>
            <person name="Lucas S."/>
            <person name="Han J."/>
            <person name="Lapidus A."/>
            <person name="Cheng J.-F."/>
            <person name="Goodwin L."/>
            <person name="Pitluck S."/>
            <person name="Peters L."/>
            <person name="Ovchinnikova G."/>
            <person name="Held B."/>
            <person name="Detter J.C."/>
            <person name="Han C."/>
            <person name="Tapia R."/>
            <person name="Land M."/>
            <person name="Hauser L."/>
            <person name="Kyrpides N."/>
            <person name="Ivanova N."/>
            <person name="Pagani I."/>
            <person name="Gabster J."/>
            <person name="Walker C."/>
            <person name="Stolyar S."/>
            <person name="Stahl D."/>
            <person name="Arkin A."/>
            <person name="Dehal P."/>
            <person name="Hazen T."/>
            <person name="Woyke T."/>
        </authorList>
    </citation>
    <scope>NUCLEOTIDE SEQUENCE [LARGE SCALE GENOMIC DNA]</scope>
    <source>
        <strain evidence="12">U5L</strain>
    </source>
</reference>
<keyword evidence="11" id="KW-0732">Signal</keyword>
<evidence type="ECO:0000256" key="9">
    <source>
        <dbReference type="ARBA" id="ARBA00023136"/>
    </source>
</evidence>
<dbReference type="GO" id="GO:0006935">
    <property type="term" value="P:chemotaxis"/>
    <property type="evidence" value="ECO:0007669"/>
    <property type="project" value="UniProtKB-KW"/>
</dbReference>
<name>I2PZK7_9BACT</name>